<organism evidence="2 3">
    <name type="scientific">Candidatus Dojkabacteria bacterium</name>
    <dbReference type="NCBI Taxonomy" id="2099670"/>
    <lineage>
        <taxon>Bacteria</taxon>
        <taxon>Candidatus Dojkabacteria</taxon>
    </lineage>
</organism>
<name>A0A955HY41_9BACT</name>
<dbReference type="Pfam" id="PF01345">
    <property type="entry name" value="DUF11"/>
    <property type="match status" value="1"/>
</dbReference>
<evidence type="ECO:0000259" key="1">
    <source>
        <dbReference type="Pfam" id="PF01345"/>
    </source>
</evidence>
<comment type="caution">
    <text evidence="2">The sequence shown here is derived from an EMBL/GenBank/DDBJ whole genome shotgun (WGS) entry which is preliminary data.</text>
</comment>
<protein>
    <recommendedName>
        <fullName evidence="1">DUF11 domain-containing protein</fullName>
    </recommendedName>
</protein>
<dbReference type="AlphaFoldDB" id="A0A955HY41"/>
<dbReference type="InterPro" id="IPR001434">
    <property type="entry name" value="OmcB-like_DUF11"/>
</dbReference>
<proteinExistence type="predicted"/>
<evidence type="ECO:0000313" key="3">
    <source>
        <dbReference type="Proteomes" id="UP000748332"/>
    </source>
</evidence>
<gene>
    <name evidence="2" type="ORF">KC622_02415</name>
</gene>
<dbReference type="Proteomes" id="UP000748332">
    <property type="component" value="Unassembled WGS sequence"/>
</dbReference>
<reference evidence="2" key="2">
    <citation type="journal article" date="2021" name="Microbiome">
        <title>Successional dynamics and alternative stable states in a saline activated sludge microbial community over 9 years.</title>
        <authorList>
            <person name="Wang Y."/>
            <person name="Ye J."/>
            <person name="Ju F."/>
            <person name="Liu L."/>
            <person name="Boyd J.A."/>
            <person name="Deng Y."/>
            <person name="Parks D.H."/>
            <person name="Jiang X."/>
            <person name="Yin X."/>
            <person name="Woodcroft B.J."/>
            <person name="Tyson G.W."/>
            <person name="Hugenholtz P."/>
            <person name="Polz M.F."/>
            <person name="Zhang T."/>
        </authorList>
    </citation>
    <scope>NUCLEOTIDE SEQUENCE</scope>
    <source>
        <strain evidence="2">HKST-UBA16</strain>
    </source>
</reference>
<evidence type="ECO:0000313" key="2">
    <source>
        <dbReference type="EMBL" id="MCA9375161.1"/>
    </source>
</evidence>
<reference evidence="2" key="1">
    <citation type="submission" date="2020-04" db="EMBL/GenBank/DDBJ databases">
        <authorList>
            <person name="Zhang T."/>
        </authorList>
    </citation>
    <scope>NUCLEOTIDE SEQUENCE</scope>
    <source>
        <strain evidence="2">HKST-UBA16</strain>
    </source>
</reference>
<dbReference type="EMBL" id="JAGQLM010000100">
    <property type="protein sequence ID" value="MCA9375161.1"/>
    <property type="molecule type" value="Genomic_DNA"/>
</dbReference>
<accession>A0A955HY41</accession>
<sequence length="689" mass="72753">MSINISRKKGLILILVLVVVIGASAFAVWYLNKPQEQVAPTDSSAGSCRDGCAICPEPGRQECAPDGTLQECFVETLCTGETKWCWQQQPGTCNPDNPPPGAGSENCDSCTGSCNSGGCTVTCDEYTNPFNCGYTPGTFYCRGQSQSACGDQHGSYIGGSAGDIKVGQNVELTLPDGSGTFTTSTWCTTIQADSNAPNSAAVVVYVGDNGETCVEGTGCNPDDLDWDCANAPEPVTVSGSVYCQDTGGEAYPIKDAEVYIHDSVVSDCPAGEGLDGESGVCQKTVKTDANGNFTLTVPFRDQGGTYSNDVDVRISALSAGTLSTGKPYSELIPSSSSAVTAQGFAINCSDNNASGCNPSAENADLVCQNKSFDNTSGSYSYCGLTEGKNITGLDFKFTNCTDNAPAACNASCTDDSDCNSGYCDPTSKSCRNESCSTETDCVCPVEKVSCNESCTANSDCTTGYCDGTSGMCRDASCSDETDCVCPSTNPEWEISKTADVTCPTDEKYADVDYTITVKNIGDAAGTLNKIVDTLDADAQENWVLSGKVTPEGSVAENVLTWTLDVDTSNFDPAESKTFTYTLRVPSDNYGSIDNSAEAFPAEGDTFKIEKSVSVKCDIPKEKKAEPLPDTGITDSPWLKLGVIGVLLVLSGVYIYSEKADSLLLRAIYSNERLNHKRKVFEKSIDKSKE</sequence>
<feature type="domain" description="DUF11" evidence="1">
    <location>
        <begin position="493"/>
        <end position="604"/>
    </location>
</feature>